<name>A0A4P8WN88_9EURY</name>
<dbReference type="EMBL" id="CP040331">
    <property type="protein sequence ID" value="QCS44662.1"/>
    <property type="molecule type" value="Genomic_DNA"/>
</dbReference>
<sequence>MASKSVSILVPGVMFMIIGFFLFHVFGAALGLILGFSMGEQYYRRHELERQIREHQGEEEDRR</sequence>
<protein>
    <submittedName>
        <fullName evidence="2">Uncharacterized protein</fullName>
    </submittedName>
</protein>
<reference evidence="3" key="1">
    <citation type="submission" date="2019-05" db="EMBL/GenBank/DDBJ databases">
        <title>Genome sequence and methylation pattern of the halophilic Archaeon Natrinema versiforme BOL5-4.</title>
        <authorList>
            <person name="DasSarma P."/>
            <person name="Anton B.P."/>
            <person name="DasSarma S.L."/>
            <person name="Martinez F.L."/>
            <person name="Guzman D."/>
            <person name="Roberts R.J."/>
            <person name="DasSarma S."/>
        </authorList>
    </citation>
    <scope>NUCLEOTIDE SEQUENCE [LARGE SCALE GENOMIC DNA]</scope>
    <source>
        <strain evidence="3">BOL5-4</strain>
        <plasmid evidence="3">pnve500</plasmid>
    </source>
</reference>
<gene>
    <name evidence="2" type="ORF">FEJ81_20360</name>
</gene>
<proteinExistence type="predicted"/>
<feature type="transmembrane region" description="Helical" evidence="1">
    <location>
        <begin position="12"/>
        <end position="36"/>
    </location>
</feature>
<evidence type="ECO:0000313" key="3">
    <source>
        <dbReference type="Proteomes" id="UP000302218"/>
    </source>
</evidence>
<keyword evidence="2" id="KW-0614">Plasmid</keyword>
<dbReference type="AlphaFoldDB" id="A0A4P8WN88"/>
<evidence type="ECO:0000313" key="2">
    <source>
        <dbReference type="EMBL" id="QCS44662.1"/>
    </source>
</evidence>
<organism evidence="2 3">
    <name type="scientific">Natrinema versiforme</name>
    <dbReference type="NCBI Taxonomy" id="88724"/>
    <lineage>
        <taxon>Archaea</taxon>
        <taxon>Methanobacteriati</taxon>
        <taxon>Methanobacteriota</taxon>
        <taxon>Stenosarchaea group</taxon>
        <taxon>Halobacteria</taxon>
        <taxon>Halobacteriales</taxon>
        <taxon>Natrialbaceae</taxon>
        <taxon>Natrinema</taxon>
    </lineage>
</organism>
<keyword evidence="1" id="KW-1133">Transmembrane helix</keyword>
<geneLocation type="plasmid" evidence="3">
    <name>pnve500</name>
</geneLocation>
<keyword evidence="1" id="KW-0812">Transmembrane</keyword>
<keyword evidence="1" id="KW-0472">Membrane</keyword>
<accession>A0A4P8WN88</accession>
<dbReference type="Proteomes" id="UP000302218">
    <property type="component" value="Plasmid pNVE500"/>
</dbReference>
<evidence type="ECO:0000256" key="1">
    <source>
        <dbReference type="SAM" id="Phobius"/>
    </source>
</evidence>
<dbReference type="KEGG" id="nvr:FEJ81_20360"/>